<dbReference type="GO" id="GO:0047429">
    <property type="term" value="F:nucleoside triphosphate diphosphatase activity"/>
    <property type="evidence" value="ECO:0007669"/>
    <property type="project" value="TreeGrafter"/>
</dbReference>
<sequence>MAQPSSSLPVYSKNSRPPIKDNGVNDGDELELRGLLSGVQNTRKPDMNSKRRRGLFVEWFENAEPWSRKHMALVAGILITLLLGATLVPRDLFSCRSCRNNTHPNSKFVGTELRSNGTHDFKRTVLIVSIDGLRADYLDRGLTPHLLDISKKGLRAKYMVPIFPTLTFPNHWALMTGLYAESHGIVANNFWDPQSQAEFHYNKESSTWNPTWWFGEPMWETTGRANVISANLMWPGPPKTMSGASPTYFVPWRDKVPLKEKLDQVMRWIDMPLDDRPQLIMAYEPSLDQAGHLMGPNSKLVNETLEYVDTFAKDLHQELVGRNLTDIVDVIFVSDHGMTDTSHPELVYLDDILGEEGYSYIEHEDGWPSKGFRFSSKCNVTHYLDILLKAADENPEKFDVYTRETMPERYHFSNNYRIAPVYVVPKIGYALTTRAEGDDGLSKGNHGYDNEEPSMRAMFVAHGPFSTNVKDVHTKRSAAEPWSSSLLRRSPRKNPPAGWHSIDDSVYVMEGFENVQIYGLVMKLLGLEGWSAKNNATKGFWDKKGAQKVLSPAFLYVLFCLTTHNCCGIGIKKAGMQATAFMNQAGNKVASESRSFAQGFSLPGEAEKAAKILQSFLADPGNPESALNAIPKAVLQRARGLAIFQVIKAGFVFSGKAGSGLVIARLPDGSWSAPSCIATGGVGWGLQVGADITDFVVVLNSEDAVRAFSMGGNVTIGGNISAAAGPVGTGGSVQASLAHPAPMFSYSKSKGLFAGLSLEGTVLIERKDANRDFYGSAIPARMILGGQVPPPEVASRLYEIIEAAEGLDETGLPGEAYVPSETGDHLPVNPQTTSAGQTVFDADRQGYH</sequence>
<dbReference type="Pfam" id="PF04366">
    <property type="entry name" value="Ysc84"/>
    <property type="match status" value="1"/>
</dbReference>
<dbReference type="OrthoDB" id="415411at2759"/>
<dbReference type="AlphaFoldDB" id="A0A9Q5HYA1"/>
<dbReference type="EMBL" id="LNZH02000182">
    <property type="protein sequence ID" value="OCB88242.1"/>
    <property type="molecule type" value="Genomic_DNA"/>
</dbReference>
<dbReference type="SUPFAM" id="SSF53649">
    <property type="entry name" value="Alkaline phosphatase-like"/>
    <property type="match status" value="1"/>
</dbReference>
<dbReference type="InterPro" id="IPR002591">
    <property type="entry name" value="Phosphodiest/P_Trfase"/>
</dbReference>
<feature type="compositionally biased region" description="Polar residues" evidence="1">
    <location>
        <begin position="1"/>
        <end position="15"/>
    </location>
</feature>
<dbReference type="InterPro" id="IPR007461">
    <property type="entry name" value="Ysc84_actin-binding"/>
</dbReference>
<name>A0A9Q5HYA1_SANBA</name>
<feature type="domain" description="Ysc84 actin-binding" evidence="2">
    <location>
        <begin position="681"/>
        <end position="804"/>
    </location>
</feature>
<dbReference type="Pfam" id="PF01663">
    <property type="entry name" value="Phosphodiest"/>
    <property type="match status" value="1"/>
</dbReference>
<evidence type="ECO:0000313" key="3">
    <source>
        <dbReference type="EMBL" id="OCB88242.1"/>
    </source>
</evidence>
<dbReference type="PANTHER" id="PTHR10151">
    <property type="entry name" value="ECTONUCLEOTIDE PYROPHOSPHATASE/PHOSPHODIESTERASE"/>
    <property type="match status" value="1"/>
</dbReference>
<evidence type="ECO:0000259" key="2">
    <source>
        <dbReference type="Pfam" id="PF04366"/>
    </source>
</evidence>
<gene>
    <name evidence="3" type="ORF">A7U60_g4648</name>
</gene>
<dbReference type="PANTHER" id="PTHR10151:SF120">
    <property type="entry name" value="BIS(5'-ADENOSYL)-TRIPHOSPHATASE"/>
    <property type="match status" value="1"/>
</dbReference>
<keyword evidence="4" id="KW-1185">Reference proteome</keyword>
<dbReference type="GO" id="GO:0009141">
    <property type="term" value="P:nucleoside triphosphate metabolic process"/>
    <property type="evidence" value="ECO:0007669"/>
    <property type="project" value="TreeGrafter"/>
</dbReference>
<dbReference type="GO" id="GO:0017111">
    <property type="term" value="F:ribonucleoside triphosphate phosphatase activity"/>
    <property type="evidence" value="ECO:0007669"/>
    <property type="project" value="TreeGrafter"/>
</dbReference>
<dbReference type="Gene3D" id="3.40.720.10">
    <property type="entry name" value="Alkaline Phosphatase, subunit A"/>
    <property type="match status" value="1"/>
</dbReference>
<feature type="region of interest" description="Disordered" evidence="1">
    <location>
        <begin position="1"/>
        <end position="27"/>
    </location>
</feature>
<feature type="region of interest" description="Disordered" evidence="1">
    <location>
        <begin position="821"/>
        <end position="848"/>
    </location>
</feature>
<comment type="caution">
    <text evidence="3">The sequence shown here is derived from an EMBL/GenBank/DDBJ whole genome shotgun (WGS) entry which is preliminary data.</text>
</comment>
<organism evidence="3 4">
    <name type="scientific">Sanghuangporus baumii</name>
    <name type="common">Phellinus baumii</name>
    <dbReference type="NCBI Taxonomy" id="108892"/>
    <lineage>
        <taxon>Eukaryota</taxon>
        <taxon>Fungi</taxon>
        <taxon>Dikarya</taxon>
        <taxon>Basidiomycota</taxon>
        <taxon>Agaricomycotina</taxon>
        <taxon>Agaricomycetes</taxon>
        <taxon>Hymenochaetales</taxon>
        <taxon>Hymenochaetaceae</taxon>
        <taxon>Sanghuangporus</taxon>
    </lineage>
</organism>
<dbReference type="InterPro" id="IPR033643">
    <property type="entry name" value="SYLF_SH3YL1-like"/>
</dbReference>
<protein>
    <submittedName>
        <fullName evidence="3">Phosphodiest-domain-containing protein</fullName>
    </submittedName>
</protein>
<reference evidence="3" key="1">
    <citation type="submission" date="2016-06" db="EMBL/GenBank/DDBJ databases">
        <title>Draft Genome sequence of the fungus Inonotus baumii.</title>
        <authorList>
            <person name="Zhu H."/>
            <person name="Lin W."/>
        </authorList>
    </citation>
    <scope>NUCLEOTIDE SEQUENCE</scope>
    <source>
        <strain evidence="3">821</strain>
    </source>
</reference>
<dbReference type="CDD" id="cd11525">
    <property type="entry name" value="SYLF_SH3YL1_like"/>
    <property type="match status" value="1"/>
</dbReference>
<dbReference type="CDD" id="cd16018">
    <property type="entry name" value="Enpp"/>
    <property type="match status" value="1"/>
</dbReference>
<dbReference type="Proteomes" id="UP000757232">
    <property type="component" value="Unassembled WGS sequence"/>
</dbReference>
<proteinExistence type="predicted"/>
<accession>A0A9Q5HYA1</accession>
<evidence type="ECO:0000256" key="1">
    <source>
        <dbReference type="SAM" id="MobiDB-lite"/>
    </source>
</evidence>
<evidence type="ECO:0000313" key="4">
    <source>
        <dbReference type="Proteomes" id="UP000757232"/>
    </source>
</evidence>
<dbReference type="InterPro" id="IPR017850">
    <property type="entry name" value="Alkaline_phosphatase_core_sf"/>
</dbReference>